<dbReference type="InterPro" id="IPR002196">
    <property type="entry name" value="Glyco_hydro_24"/>
</dbReference>
<evidence type="ECO:0008006" key="2">
    <source>
        <dbReference type="Google" id="ProtNLM"/>
    </source>
</evidence>
<sequence length="104" mass="11304">MALSQHTQLQLNMNISHRALTAIRSKGFRAKPYHDGNGNLLVGYGHKVVPGDGVAAKDVINTFKASELLERDVKQIVGSIGATNNMTQEEFDALVIAKYSNNGH</sequence>
<dbReference type="GO" id="GO:0009253">
    <property type="term" value="P:peptidoglycan catabolic process"/>
    <property type="evidence" value="ECO:0007669"/>
    <property type="project" value="InterPro"/>
</dbReference>
<name>A0A6J5LF57_9CAUD</name>
<dbReference type="SUPFAM" id="SSF53955">
    <property type="entry name" value="Lysozyme-like"/>
    <property type="match status" value="1"/>
</dbReference>
<proteinExistence type="predicted"/>
<evidence type="ECO:0000313" key="1">
    <source>
        <dbReference type="EMBL" id="CAB4131903.1"/>
    </source>
</evidence>
<organism evidence="1">
    <name type="scientific">uncultured Caudovirales phage</name>
    <dbReference type="NCBI Taxonomy" id="2100421"/>
    <lineage>
        <taxon>Viruses</taxon>
        <taxon>Duplodnaviria</taxon>
        <taxon>Heunggongvirae</taxon>
        <taxon>Uroviricota</taxon>
        <taxon>Caudoviricetes</taxon>
        <taxon>Peduoviridae</taxon>
        <taxon>Maltschvirus</taxon>
        <taxon>Maltschvirus maltsch</taxon>
    </lineage>
</organism>
<dbReference type="Pfam" id="PF00959">
    <property type="entry name" value="Phage_lysozyme"/>
    <property type="match status" value="1"/>
</dbReference>
<gene>
    <name evidence="1" type="ORF">UFOVP135_10</name>
</gene>
<dbReference type="Gene3D" id="1.10.1740.240">
    <property type="match status" value="1"/>
</dbReference>
<dbReference type="GO" id="GO:0003796">
    <property type="term" value="F:lysozyme activity"/>
    <property type="evidence" value="ECO:0007669"/>
    <property type="project" value="InterPro"/>
</dbReference>
<dbReference type="EMBL" id="LR796254">
    <property type="protein sequence ID" value="CAB4131903.1"/>
    <property type="molecule type" value="Genomic_DNA"/>
</dbReference>
<dbReference type="GO" id="GO:0016998">
    <property type="term" value="P:cell wall macromolecule catabolic process"/>
    <property type="evidence" value="ECO:0007669"/>
    <property type="project" value="InterPro"/>
</dbReference>
<reference evidence="1" key="1">
    <citation type="submission" date="2020-04" db="EMBL/GenBank/DDBJ databases">
        <authorList>
            <person name="Chiriac C."/>
            <person name="Salcher M."/>
            <person name="Ghai R."/>
            <person name="Kavagutti S V."/>
        </authorList>
    </citation>
    <scope>NUCLEOTIDE SEQUENCE</scope>
</reference>
<protein>
    <recommendedName>
        <fullName evidence="2">Lysozyme</fullName>
    </recommendedName>
</protein>
<dbReference type="InterPro" id="IPR023346">
    <property type="entry name" value="Lysozyme-like_dom_sf"/>
</dbReference>
<accession>A0A6J5LF57</accession>